<evidence type="ECO:0000313" key="3">
    <source>
        <dbReference type="Proteomes" id="UP000824120"/>
    </source>
</evidence>
<evidence type="ECO:0000313" key="2">
    <source>
        <dbReference type="EMBL" id="KAG5611336.1"/>
    </source>
</evidence>
<keyword evidence="1" id="KW-0812">Transmembrane</keyword>
<sequence length="103" mass="12046">MNQQRPSKTIKDITWPHGSTIISHTTLFLTYLCLILLYHDFIYNFALHFYNNQHLTPKTIGGITSSSPENNRRRHFIKPRKTIGGIITTSPRRQSEDIWVRPP</sequence>
<reference evidence="2 3" key="1">
    <citation type="submission" date="2020-09" db="EMBL/GenBank/DDBJ databases">
        <title>De no assembly of potato wild relative species, Solanum commersonii.</title>
        <authorList>
            <person name="Cho K."/>
        </authorList>
    </citation>
    <scope>NUCLEOTIDE SEQUENCE [LARGE SCALE GENOMIC DNA]</scope>
    <source>
        <strain evidence="2">LZ3.2</strain>
        <tissue evidence="2">Leaf</tissue>
    </source>
</reference>
<dbReference type="Proteomes" id="UP000824120">
    <property type="component" value="Chromosome 4"/>
</dbReference>
<evidence type="ECO:0000256" key="1">
    <source>
        <dbReference type="SAM" id="Phobius"/>
    </source>
</evidence>
<keyword evidence="3" id="KW-1185">Reference proteome</keyword>
<proteinExistence type="predicted"/>
<comment type="caution">
    <text evidence="2">The sequence shown here is derived from an EMBL/GenBank/DDBJ whole genome shotgun (WGS) entry which is preliminary data.</text>
</comment>
<protein>
    <recommendedName>
        <fullName evidence="4">Transmembrane protein</fullName>
    </recommendedName>
</protein>
<dbReference type="EMBL" id="JACXVP010000004">
    <property type="protein sequence ID" value="KAG5611336.1"/>
    <property type="molecule type" value="Genomic_DNA"/>
</dbReference>
<organism evidence="2 3">
    <name type="scientific">Solanum commersonii</name>
    <name type="common">Commerson's wild potato</name>
    <name type="synonym">Commerson's nightshade</name>
    <dbReference type="NCBI Taxonomy" id="4109"/>
    <lineage>
        <taxon>Eukaryota</taxon>
        <taxon>Viridiplantae</taxon>
        <taxon>Streptophyta</taxon>
        <taxon>Embryophyta</taxon>
        <taxon>Tracheophyta</taxon>
        <taxon>Spermatophyta</taxon>
        <taxon>Magnoliopsida</taxon>
        <taxon>eudicotyledons</taxon>
        <taxon>Gunneridae</taxon>
        <taxon>Pentapetalae</taxon>
        <taxon>asterids</taxon>
        <taxon>lamiids</taxon>
        <taxon>Solanales</taxon>
        <taxon>Solanaceae</taxon>
        <taxon>Solanoideae</taxon>
        <taxon>Solaneae</taxon>
        <taxon>Solanum</taxon>
    </lineage>
</organism>
<keyword evidence="1" id="KW-0472">Membrane</keyword>
<evidence type="ECO:0008006" key="4">
    <source>
        <dbReference type="Google" id="ProtNLM"/>
    </source>
</evidence>
<feature type="transmembrane region" description="Helical" evidence="1">
    <location>
        <begin position="21"/>
        <end position="39"/>
    </location>
</feature>
<dbReference type="AlphaFoldDB" id="A0A9J5ZHQ7"/>
<gene>
    <name evidence="2" type="ORF">H5410_022617</name>
</gene>
<name>A0A9J5ZHQ7_SOLCO</name>
<accession>A0A9J5ZHQ7</accession>
<keyword evidence="1" id="KW-1133">Transmembrane helix</keyword>